<gene>
    <name evidence="3" type="ORF">UR19_C0002G0029</name>
</gene>
<feature type="compositionally biased region" description="Gly residues" evidence="2">
    <location>
        <begin position="8"/>
        <end position="20"/>
    </location>
</feature>
<evidence type="ECO:0000256" key="1">
    <source>
        <dbReference type="SAM" id="Coils"/>
    </source>
</evidence>
<protein>
    <recommendedName>
        <fullName evidence="5">Cytoplasmic protein</fullName>
    </recommendedName>
</protein>
<evidence type="ECO:0000313" key="4">
    <source>
        <dbReference type="Proteomes" id="UP000034934"/>
    </source>
</evidence>
<accession>A0A0F9YGD0</accession>
<dbReference type="EMBL" id="LBOG01000002">
    <property type="protein sequence ID" value="KKP30508.1"/>
    <property type="molecule type" value="Genomic_DNA"/>
</dbReference>
<evidence type="ECO:0000313" key="3">
    <source>
        <dbReference type="EMBL" id="KKP30508.1"/>
    </source>
</evidence>
<evidence type="ECO:0008006" key="5">
    <source>
        <dbReference type="Google" id="ProtNLM"/>
    </source>
</evidence>
<reference evidence="3 4" key="1">
    <citation type="journal article" date="2015" name="Nature">
        <title>rRNA introns, odd ribosomes, and small enigmatic genomes across a large radiation of phyla.</title>
        <authorList>
            <person name="Brown C.T."/>
            <person name="Hug L.A."/>
            <person name="Thomas B.C."/>
            <person name="Sharon I."/>
            <person name="Castelle C.J."/>
            <person name="Singh A."/>
            <person name="Wilkins M.J."/>
            <person name="Williams K.H."/>
            <person name="Banfield J.F."/>
        </authorList>
    </citation>
    <scope>NUCLEOTIDE SEQUENCE [LARGE SCALE GENOMIC DNA]</scope>
</reference>
<proteinExistence type="predicted"/>
<comment type="caution">
    <text evidence="3">The sequence shown here is derived from an EMBL/GenBank/DDBJ whole genome shotgun (WGS) entry which is preliminary data.</text>
</comment>
<feature type="region of interest" description="Disordered" evidence="2">
    <location>
        <begin position="1"/>
        <end position="20"/>
    </location>
</feature>
<feature type="coiled-coil region" evidence="1">
    <location>
        <begin position="46"/>
        <end position="73"/>
    </location>
</feature>
<evidence type="ECO:0000256" key="2">
    <source>
        <dbReference type="SAM" id="MobiDB-lite"/>
    </source>
</evidence>
<dbReference type="Proteomes" id="UP000034934">
    <property type="component" value="Unassembled WGS sequence"/>
</dbReference>
<dbReference type="AlphaFoldDB" id="A0A0F9YGD0"/>
<keyword evidence="1" id="KW-0175">Coiled coil</keyword>
<name>A0A0F9YGD0_9BACT</name>
<organism evidence="3 4">
    <name type="scientific">Candidatus Nomurabacteria bacterium GW2011_GWF1_31_48</name>
    <dbReference type="NCBI Taxonomy" id="1618767"/>
    <lineage>
        <taxon>Bacteria</taxon>
        <taxon>Candidatus Nomuraibacteriota</taxon>
    </lineage>
</organism>
<sequence>MPNLDGRGPMGQGPRTGRGMGWGCCGGCRCGRGFGFRRFFSSKNDLDTLEEQEKMLEQELEAVRKEKSALVNLK</sequence>